<feature type="transmembrane region" description="Helical" evidence="2">
    <location>
        <begin position="30"/>
        <end position="49"/>
    </location>
</feature>
<proteinExistence type="predicted"/>
<dbReference type="eggNOG" id="arCOG03912">
    <property type="taxonomic scope" value="Archaea"/>
</dbReference>
<evidence type="ECO:0000256" key="2">
    <source>
        <dbReference type="SAM" id="Phobius"/>
    </source>
</evidence>
<accession>M0AGZ1</accession>
<dbReference type="PATRIC" id="fig|29540.5.peg.3781"/>
<feature type="compositionally biased region" description="Low complexity" evidence="1">
    <location>
        <begin position="142"/>
        <end position="152"/>
    </location>
</feature>
<protein>
    <recommendedName>
        <fullName evidence="5">SHOCT domain-containing protein</fullName>
    </recommendedName>
</protein>
<name>M0AGZ1_NATA1</name>
<dbReference type="AlphaFoldDB" id="M0AGZ1"/>
<evidence type="ECO:0000313" key="4">
    <source>
        <dbReference type="Proteomes" id="UP000011554"/>
    </source>
</evidence>
<keyword evidence="4" id="KW-1185">Reference proteome</keyword>
<organism evidence="3 4">
    <name type="scientific">Natrialba asiatica (strain ATCC 700177 / DSM 12278 / JCM 9576 / FERM P-10747 / NBRC 102637 / 172P1)</name>
    <dbReference type="NCBI Taxonomy" id="29540"/>
    <lineage>
        <taxon>Archaea</taxon>
        <taxon>Methanobacteriati</taxon>
        <taxon>Methanobacteriota</taxon>
        <taxon>Stenosarchaea group</taxon>
        <taxon>Halobacteria</taxon>
        <taxon>Halobacteriales</taxon>
        <taxon>Natrialbaceae</taxon>
        <taxon>Natrialba</taxon>
    </lineage>
</organism>
<keyword evidence="2" id="KW-0472">Membrane</keyword>
<evidence type="ECO:0000256" key="1">
    <source>
        <dbReference type="SAM" id="MobiDB-lite"/>
    </source>
</evidence>
<dbReference type="RefSeq" id="WP_006110813.1">
    <property type="nucleotide sequence ID" value="NZ_AOIO01000040.1"/>
</dbReference>
<feature type="region of interest" description="Disordered" evidence="1">
    <location>
        <begin position="106"/>
        <end position="207"/>
    </location>
</feature>
<evidence type="ECO:0008006" key="5">
    <source>
        <dbReference type="Google" id="ProtNLM"/>
    </source>
</evidence>
<keyword evidence="2" id="KW-1133">Transmembrane helix</keyword>
<dbReference type="OrthoDB" id="178074at2157"/>
<comment type="caution">
    <text evidence="3">The sequence shown here is derived from an EMBL/GenBank/DDBJ whole genome shotgun (WGS) entry which is preliminary data.</text>
</comment>
<gene>
    <name evidence="3" type="ORF">C481_18555</name>
</gene>
<dbReference type="Proteomes" id="UP000011554">
    <property type="component" value="Unassembled WGS sequence"/>
</dbReference>
<feature type="compositionally biased region" description="Basic and acidic residues" evidence="1">
    <location>
        <begin position="170"/>
        <end position="207"/>
    </location>
</feature>
<reference evidence="3 4" key="1">
    <citation type="journal article" date="2014" name="PLoS Genet.">
        <title>Phylogenetically driven sequencing of extremely halophilic archaea reveals strategies for static and dynamic osmo-response.</title>
        <authorList>
            <person name="Becker E.A."/>
            <person name="Seitzer P.M."/>
            <person name="Tritt A."/>
            <person name="Larsen D."/>
            <person name="Krusor M."/>
            <person name="Yao A.I."/>
            <person name="Wu D."/>
            <person name="Madern D."/>
            <person name="Eisen J.A."/>
            <person name="Darling A.E."/>
            <person name="Facciotti M.T."/>
        </authorList>
    </citation>
    <scope>NUCLEOTIDE SEQUENCE [LARGE SCALE GENOMIC DNA]</scope>
    <source>
        <strain evidence="3 4">DSM 12278</strain>
    </source>
</reference>
<dbReference type="EMBL" id="AOIO01000040">
    <property type="protein sequence ID" value="ELY97965.1"/>
    <property type="molecule type" value="Genomic_DNA"/>
</dbReference>
<keyword evidence="2" id="KW-0812">Transmembrane</keyword>
<feature type="transmembrane region" description="Helical" evidence="2">
    <location>
        <begin position="61"/>
        <end position="86"/>
    </location>
</feature>
<evidence type="ECO:0000313" key="3">
    <source>
        <dbReference type="EMBL" id="ELY97965.1"/>
    </source>
</evidence>
<sequence length="207" mass="22159">MGSRRSGSNSRRKWHARIERYTPDGALGRWLLGAPLGMTGLWLLALTVFEIPRLGLSIAALFWTPVLLGAGIPALLLSALVLWPVYLSLIGNVSSPAAYSVADTAGASASKPNSSEAVVGGNAAEHTAAESPRRAKTPPSPASGDSPSSTPDPVEELKRQYAAGELGEDAFERRIEAHFQDDSRDRNSETERDELSSPESERLGEHE</sequence>